<reference evidence="1" key="1">
    <citation type="submission" date="2019-05" db="EMBL/GenBank/DDBJ databases">
        <authorList>
            <person name="Piombo E."/>
        </authorList>
    </citation>
    <scope>NUCLEOTIDE SEQUENCE</scope>
    <source>
        <strain evidence="1">C2S</strain>
    </source>
</reference>
<evidence type="ECO:0000313" key="1">
    <source>
        <dbReference type="EMBL" id="VTT63239.1"/>
    </source>
</evidence>
<dbReference type="Proteomes" id="UP000760494">
    <property type="component" value="Unassembled WGS sequence"/>
</dbReference>
<protein>
    <submittedName>
        <fullName evidence="1">Uncharacterized protein</fullName>
    </submittedName>
</protein>
<evidence type="ECO:0000313" key="2">
    <source>
        <dbReference type="Proteomes" id="UP000760494"/>
    </source>
</evidence>
<gene>
    <name evidence="1" type="ORF">C2S_5284</name>
</gene>
<proteinExistence type="predicted"/>
<comment type="caution">
    <text evidence="1">The sequence shown here is derived from an EMBL/GenBank/DDBJ whole genome shotgun (WGS) entry which is preliminary data.</text>
</comment>
<dbReference type="EMBL" id="CABFJX010000101">
    <property type="protein sequence ID" value="VTT63239.1"/>
    <property type="molecule type" value="Genomic_DNA"/>
</dbReference>
<name>A0A9Q9RF20_FUSFU</name>
<accession>A0A9Q9RF20</accession>
<dbReference type="AlphaFoldDB" id="A0A9Q9RF20"/>
<sequence>MRLTRTRPSGTELVQCKSRLGTEGDFIDWTGHTGNGHAMISNSLLSRRQYTLLSRNQSLASSLNFITPDNSDLSSTPRSFRIDSSLRLKLTPQAVSIVSTLTQPFLILILAFPALNEAHHDGLAASITPSHVLTSPFELLLCAGLWKKGQSNLINVNFTVGLFSDGSFLPVRRSLRTNGCHNGNSTLLRWIRLPTSSSCLLHNVNSLSLSLFPISTDTKPVGPSVHTRALCTIVANTHQHPILVIMGQLLTQISANQGRDLGVTQAEHGVAHPSFPVLSIV</sequence>
<organism evidence="1 2">
    <name type="scientific">Fusarium fujikuroi</name>
    <name type="common">Bakanae and foot rot disease fungus</name>
    <name type="synonym">Gibberella fujikuroi</name>
    <dbReference type="NCBI Taxonomy" id="5127"/>
    <lineage>
        <taxon>Eukaryota</taxon>
        <taxon>Fungi</taxon>
        <taxon>Dikarya</taxon>
        <taxon>Ascomycota</taxon>
        <taxon>Pezizomycotina</taxon>
        <taxon>Sordariomycetes</taxon>
        <taxon>Hypocreomycetidae</taxon>
        <taxon>Hypocreales</taxon>
        <taxon>Nectriaceae</taxon>
        <taxon>Fusarium</taxon>
        <taxon>Fusarium fujikuroi species complex</taxon>
    </lineage>
</organism>